<sequence>MSIGFIIMAFAWKYASYGVNENPNFNNNIGFIIQLYISISLIVLSLFFALMWLIIYVKEKIKSKQNNISSQS</sequence>
<reference evidence="3" key="1">
    <citation type="journal article" date="2024" name="FEMS Microbiol. Lett.">
        <title>Genomic insights into Spiroplasma endosymbionts that induce male-killing and protective phenotypes in the pea aphid.</title>
        <authorList>
            <person name="Arai H."/>
            <person name="Legeai F."/>
            <person name="Kageyama D."/>
            <person name="Sugio A."/>
            <person name="Simon J.C."/>
        </authorList>
    </citation>
    <scope>NUCLEOTIDE SEQUENCE [LARGE SCALE GENOMIC DNA]</scope>
    <source>
        <strain evidence="3">sAp269</strain>
    </source>
</reference>
<proteinExistence type="predicted"/>
<protein>
    <submittedName>
        <fullName evidence="2">Uncharacterized protein</fullName>
    </submittedName>
</protein>
<keyword evidence="3" id="KW-1185">Reference proteome</keyword>
<dbReference type="EMBL" id="AP028955">
    <property type="protein sequence ID" value="BET39064.1"/>
    <property type="molecule type" value="Genomic_DNA"/>
</dbReference>
<gene>
    <name evidence="2" type="ORF">SAP269_16530</name>
</gene>
<evidence type="ECO:0000256" key="1">
    <source>
        <dbReference type="SAM" id="Phobius"/>
    </source>
</evidence>
<accession>A0ABM8JQ89</accession>
<dbReference type="Proteomes" id="UP001473424">
    <property type="component" value="Chromosome"/>
</dbReference>
<evidence type="ECO:0000313" key="2">
    <source>
        <dbReference type="EMBL" id="BET39064.1"/>
    </source>
</evidence>
<name>A0ABM8JQ89_9MOLU</name>
<organism evidence="2 3">
    <name type="scientific">Spiroplasma ixodetis</name>
    <dbReference type="NCBI Taxonomy" id="2141"/>
    <lineage>
        <taxon>Bacteria</taxon>
        <taxon>Bacillati</taxon>
        <taxon>Mycoplasmatota</taxon>
        <taxon>Mollicutes</taxon>
        <taxon>Entomoplasmatales</taxon>
        <taxon>Spiroplasmataceae</taxon>
        <taxon>Spiroplasma</taxon>
    </lineage>
</organism>
<evidence type="ECO:0000313" key="3">
    <source>
        <dbReference type="Proteomes" id="UP001473424"/>
    </source>
</evidence>
<feature type="transmembrane region" description="Helical" evidence="1">
    <location>
        <begin position="31"/>
        <end position="57"/>
    </location>
</feature>
<keyword evidence="1" id="KW-0472">Membrane</keyword>
<keyword evidence="1" id="KW-1133">Transmembrane helix</keyword>
<keyword evidence="1" id="KW-0812">Transmembrane</keyword>